<dbReference type="SUPFAM" id="SSF49764">
    <property type="entry name" value="HSP20-like chaperones"/>
    <property type="match status" value="1"/>
</dbReference>
<evidence type="ECO:0000313" key="3">
    <source>
        <dbReference type="EMBL" id="CAD8261664.1"/>
    </source>
</evidence>
<sequence>VDYSKWDNLPSDSEDEAEGAADAQAPAAAAPVRVGRLAPRGTDGRIKFEFDGRTIYEWEQTLDDVSIYVVPPEGVQAKHISCEIQPRRLQLGLAGNPPFLDEETGGLVKADESYWMMADGELVITLQKGFKGETWDAALKGQGGEQIDVATKQEVQKKLMLERFQEEHPGFDFSNAEFNGAAPDPREFMGGMRHV</sequence>
<reference evidence="3" key="1">
    <citation type="submission" date="2021-01" db="EMBL/GenBank/DDBJ databases">
        <authorList>
            <person name="Corre E."/>
            <person name="Pelletier E."/>
            <person name="Niang G."/>
            <person name="Scheremetjew M."/>
            <person name="Finn R."/>
            <person name="Kale V."/>
            <person name="Holt S."/>
            <person name="Cochrane G."/>
            <person name="Meng A."/>
            <person name="Brown T."/>
            <person name="Cohen L."/>
        </authorList>
    </citation>
    <scope>NUCLEOTIDE SEQUENCE</scope>
    <source>
        <strain evidence="3">CCMP2078</strain>
    </source>
</reference>
<feature type="region of interest" description="Disordered" evidence="1">
    <location>
        <begin position="1"/>
        <end position="32"/>
    </location>
</feature>
<dbReference type="GO" id="GO:0005737">
    <property type="term" value="C:cytoplasm"/>
    <property type="evidence" value="ECO:0007669"/>
    <property type="project" value="TreeGrafter"/>
</dbReference>
<dbReference type="GO" id="GO:0006457">
    <property type="term" value="P:protein folding"/>
    <property type="evidence" value="ECO:0007669"/>
    <property type="project" value="TreeGrafter"/>
</dbReference>
<dbReference type="InterPro" id="IPR037898">
    <property type="entry name" value="NudC_fam"/>
</dbReference>
<accession>A0A7R9UC51</accession>
<dbReference type="Gene3D" id="2.60.40.790">
    <property type="match status" value="1"/>
</dbReference>
<feature type="compositionally biased region" description="Low complexity" evidence="1">
    <location>
        <begin position="20"/>
        <end position="31"/>
    </location>
</feature>
<dbReference type="GO" id="GO:0051082">
    <property type="term" value="F:unfolded protein binding"/>
    <property type="evidence" value="ECO:0007669"/>
    <property type="project" value="TreeGrafter"/>
</dbReference>
<gene>
    <name evidence="3" type="ORF">PPYR1160_LOCUS11166</name>
</gene>
<dbReference type="Pfam" id="PF04969">
    <property type="entry name" value="CS"/>
    <property type="match status" value="1"/>
</dbReference>
<dbReference type="InterPro" id="IPR007052">
    <property type="entry name" value="CS_dom"/>
</dbReference>
<proteinExistence type="predicted"/>
<name>A0A7R9UC51_9STRA</name>
<dbReference type="Gene3D" id="1.20.5.740">
    <property type="entry name" value="Single helix bin"/>
    <property type="match status" value="1"/>
</dbReference>
<organism evidence="3">
    <name type="scientific">Pinguiococcus pyrenoidosus</name>
    <dbReference type="NCBI Taxonomy" id="172671"/>
    <lineage>
        <taxon>Eukaryota</taxon>
        <taxon>Sar</taxon>
        <taxon>Stramenopiles</taxon>
        <taxon>Ochrophyta</taxon>
        <taxon>Pinguiophyceae</taxon>
        <taxon>Pinguiochrysidales</taxon>
        <taxon>Pinguiochrysidaceae</taxon>
        <taxon>Pinguiococcus</taxon>
    </lineage>
</organism>
<dbReference type="AlphaFoldDB" id="A0A7R9UC51"/>
<feature type="region of interest" description="Disordered" evidence="1">
    <location>
        <begin position="172"/>
        <end position="195"/>
    </location>
</feature>
<dbReference type="PROSITE" id="PS51203">
    <property type="entry name" value="CS"/>
    <property type="match status" value="1"/>
</dbReference>
<dbReference type="CDD" id="cd06467">
    <property type="entry name" value="p23_NUDC_like"/>
    <property type="match status" value="1"/>
</dbReference>
<dbReference type="InterPro" id="IPR008978">
    <property type="entry name" value="HSP20-like_chaperone"/>
</dbReference>
<dbReference type="EMBL" id="HBEA01014573">
    <property type="protein sequence ID" value="CAD8261664.1"/>
    <property type="molecule type" value="Transcribed_RNA"/>
</dbReference>
<protein>
    <recommendedName>
        <fullName evidence="2">CS domain-containing protein</fullName>
    </recommendedName>
</protein>
<feature type="non-terminal residue" evidence="3">
    <location>
        <position position="1"/>
    </location>
</feature>
<dbReference type="PANTHER" id="PTHR12356:SF18">
    <property type="entry name" value="NUDC DOMAIN-CONTAINING PROTEIN 2"/>
    <property type="match status" value="1"/>
</dbReference>
<evidence type="ECO:0000259" key="2">
    <source>
        <dbReference type="PROSITE" id="PS51203"/>
    </source>
</evidence>
<feature type="domain" description="CS" evidence="2">
    <location>
        <begin position="51"/>
        <end position="139"/>
    </location>
</feature>
<evidence type="ECO:0000256" key="1">
    <source>
        <dbReference type="SAM" id="MobiDB-lite"/>
    </source>
</evidence>
<dbReference type="PANTHER" id="PTHR12356">
    <property type="entry name" value="NUCLEAR MOVEMENT PROTEIN NUDC"/>
    <property type="match status" value="1"/>
</dbReference>